<evidence type="ECO:0000313" key="9">
    <source>
        <dbReference type="EMBL" id="SQD77634.1"/>
    </source>
</evidence>
<evidence type="ECO:0000256" key="2">
    <source>
        <dbReference type="ARBA" id="ARBA00022475"/>
    </source>
</evidence>
<reference evidence="10" key="1">
    <citation type="submission" date="2018-05" db="EMBL/GenBank/DDBJ databases">
        <authorList>
            <person name="Cea G.-C."/>
            <person name="William W."/>
        </authorList>
    </citation>
    <scope>NUCLEOTIDE SEQUENCE [LARGE SCALE GENOMIC DNA]</scope>
    <source>
        <strain evidence="10">DB21MT 5</strain>
    </source>
</reference>
<protein>
    <recommendedName>
        <fullName evidence="8">MotA/TolQ/ExbB proton channel domain-containing protein</fullName>
    </recommendedName>
</protein>
<comment type="subcellular location">
    <subcellularLocation>
        <location evidence="1">Cell membrane</location>
        <topology evidence="1">Multi-pass membrane protein</topology>
    </subcellularLocation>
    <subcellularLocation>
        <location evidence="6">Membrane</location>
        <topology evidence="6">Multi-pass membrane protein</topology>
    </subcellularLocation>
</comment>
<keyword evidence="6" id="KW-0813">Transport</keyword>
<proteinExistence type="inferred from homology"/>
<evidence type="ECO:0000256" key="4">
    <source>
        <dbReference type="ARBA" id="ARBA00022989"/>
    </source>
</evidence>
<keyword evidence="10" id="KW-1185">Reference proteome</keyword>
<feature type="transmembrane region" description="Helical" evidence="7">
    <location>
        <begin position="13"/>
        <end position="34"/>
    </location>
</feature>
<dbReference type="GO" id="GO:0017038">
    <property type="term" value="P:protein import"/>
    <property type="evidence" value="ECO:0007669"/>
    <property type="project" value="TreeGrafter"/>
</dbReference>
<keyword evidence="5 7" id="KW-0472">Membrane</keyword>
<gene>
    <name evidence="9" type="ORF">MORIYA_1156</name>
</gene>
<keyword evidence="3 7" id="KW-0812">Transmembrane</keyword>
<comment type="similarity">
    <text evidence="6">Belongs to the exbB/tolQ family.</text>
</comment>
<feature type="domain" description="MotA/TolQ/ExbB proton channel" evidence="8">
    <location>
        <begin position="62"/>
        <end position="158"/>
    </location>
</feature>
<evidence type="ECO:0000256" key="7">
    <source>
        <dbReference type="SAM" id="Phobius"/>
    </source>
</evidence>
<dbReference type="KEGG" id="mya:MORIYA_1156"/>
<keyword evidence="4 7" id="KW-1133">Transmembrane helix</keyword>
<dbReference type="AlphaFoldDB" id="A0A330LKT9"/>
<dbReference type="PANTHER" id="PTHR30625:SF18">
    <property type="entry name" value="TONB2 ENERGY TRANSDUCTION SYSTEM INNER MEMBRANE COMPONENT EXBB"/>
    <property type="match status" value="1"/>
</dbReference>
<dbReference type="EMBL" id="LS483250">
    <property type="protein sequence ID" value="SQD77634.1"/>
    <property type="molecule type" value="Genomic_DNA"/>
</dbReference>
<dbReference type="InterPro" id="IPR002898">
    <property type="entry name" value="MotA_ExbB_proton_chnl"/>
</dbReference>
<evidence type="ECO:0000313" key="10">
    <source>
        <dbReference type="Proteomes" id="UP000250163"/>
    </source>
</evidence>
<evidence type="ECO:0000256" key="5">
    <source>
        <dbReference type="ARBA" id="ARBA00023136"/>
    </source>
</evidence>
<keyword evidence="2" id="KW-1003">Cell membrane</keyword>
<keyword evidence="6" id="KW-0653">Protein transport</keyword>
<accession>A0A330LKT9</accession>
<dbReference type="OrthoDB" id="4045at2"/>
<name>A0A330LKT9_9GAMM</name>
<feature type="transmembrane region" description="Helical" evidence="7">
    <location>
        <begin position="122"/>
        <end position="144"/>
    </location>
</feature>
<feature type="transmembrane region" description="Helical" evidence="7">
    <location>
        <begin position="90"/>
        <end position="110"/>
    </location>
</feature>
<sequence length="165" mass="18958">MAMLLQFFYQAGMLVWMIILLSVVMWGLILTVYWRQRYIQPQLQTSLQAISLHQLNLPFWHQQQLLKAWLSQATLMLDCGMPWIRICIQILPFLGLLGTVDGMIVSFTQLDKMNVQQQLAGGISQALLTTLAGLVTSLSGLYLAHNLNRRNQIIIDQFRYCFIKG</sequence>
<evidence type="ECO:0000259" key="8">
    <source>
        <dbReference type="Pfam" id="PF01618"/>
    </source>
</evidence>
<evidence type="ECO:0000256" key="1">
    <source>
        <dbReference type="ARBA" id="ARBA00004651"/>
    </source>
</evidence>
<dbReference type="RefSeq" id="WP_112713345.1">
    <property type="nucleotide sequence ID" value="NZ_LS483250.1"/>
</dbReference>
<evidence type="ECO:0000256" key="6">
    <source>
        <dbReference type="RuleBase" id="RU004057"/>
    </source>
</evidence>
<evidence type="ECO:0000256" key="3">
    <source>
        <dbReference type="ARBA" id="ARBA00022692"/>
    </source>
</evidence>
<dbReference type="GO" id="GO:0005886">
    <property type="term" value="C:plasma membrane"/>
    <property type="evidence" value="ECO:0007669"/>
    <property type="project" value="UniProtKB-SubCell"/>
</dbReference>
<dbReference type="PANTHER" id="PTHR30625">
    <property type="entry name" value="PROTEIN TOLQ"/>
    <property type="match status" value="1"/>
</dbReference>
<dbReference type="Proteomes" id="UP000250163">
    <property type="component" value="Chromosome MORIYA"/>
</dbReference>
<dbReference type="Pfam" id="PF01618">
    <property type="entry name" value="MotA_ExbB"/>
    <property type="match status" value="1"/>
</dbReference>
<dbReference type="InterPro" id="IPR050790">
    <property type="entry name" value="ExbB/TolQ_transport"/>
</dbReference>
<organism evidence="9 10">
    <name type="scientific">Moritella yayanosii</name>
    <dbReference type="NCBI Taxonomy" id="69539"/>
    <lineage>
        <taxon>Bacteria</taxon>
        <taxon>Pseudomonadati</taxon>
        <taxon>Pseudomonadota</taxon>
        <taxon>Gammaproteobacteria</taxon>
        <taxon>Alteromonadales</taxon>
        <taxon>Moritellaceae</taxon>
        <taxon>Moritella</taxon>
    </lineage>
</organism>